<feature type="domain" description="Serine aminopeptidase S33" evidence="1">
    <location>
        <begin position="21"/>
        <end position="127"/>
    </location>
</feature>
<accession>A0ABR8R7K8</accession>
<dbReference type="Gene3D" id="3.40.50.1820">
    <property type="entry name" value="alpha/beta hydrolase"/>
    <property type="match status" value="1"/>
</dbReference>
<dbReference type="Pfam" id="PF12146">
    <property type="entry name" value="Hydrolase_4"/>
    <property type="match status" value="2"/>
</dbReference>
<protein>
    <submittedName>
        <fullName evidence="2">Alpha/beta fold hydrolase</fullName>
    </submittedName>
</protein>
<keyword evidence="3" id="KW-1185">Reference proteome</keyword>
<organism evidence="2 3">
    <name type="scientific">Psychrobacillus faecigallinarum</name>
    <dbReference type="NCBI Taxonomy" id="2762235"/>
    <lineage>
        <taxon>Bacteria</taxon>
        <taxon>Bacillati</taxon>
        <taxon>Bacillota</taxon>
        <taxon>Bacilli</taxon>
        <taxon>Bacillales</taxon>
        <taxon>Bacillaceae</taxon>
        <taxon>Psychrobacillus</taxon>
    </lineage>
</organism>
<evidence type="ECO:0000259" key="1">
    <source>
        <dbReference type="Pfam" id="PF12146"/>
    </source>
</evidence>
<evidence type="ECO:0000313" key="2">
    <source>
        <dbReference type="EMBL" id="MBD7943522.1"/>
    </source>
</evidence>
<dbReference type="EMBL" id="JACSQO010000002">
    <property type="protein sequence ID" value="MBD7943522.1"/>
    <property type="molecule type" value="Genomic_DNA"/>
</dbReference>
<dbReference type="Proteomes" id="UP000640786">
    <property type="component" value="Unassembled WGS sequence"/>
</dbReference>
<dbReference type="InterPro" id="IPR029058">
    <property type="entry name" value="AB_hydrolase_fold"/>
</dbReference>
<name>A0ABR8R7K8_9BACI</name>
<feature type="domain" description="Serine aminopeptidase S33" evidence="1">
    <location>
        <begin position="158"/>
        <end position="231"/>
    </location>
</feature>
<reference evidence="2 3" key="1">
    <citation type="submission" date="2020-08" db="EMBL/GenBank/DDBJ databases">
        <title>A Genomic Blueprint of the Chicken Gut Microbiome.</title>
        <authorList>
            <person name="Gilroy R."/>
            <person name="Ravi A."/>
            <person name="Getino M."/>
            <person name="Pursley I."/>
            <person name="Horton D.L."/>
            <person name="Alikhan N.-F."/>
            <person name="Baker D."/>
            <person name="Gharbi K."/>
            <person name="Hall N."/>
            <person name="Watson M."/>
            <person name="Adriaenssens E.M."/>
            <person name="Foster-Nyarko E."/>
            <person name="Jarju S."/>
            <person name="Secka A."/>
            <person name="Antonio M."/>
            <person name="Oren A."/>
            <person name="Chaudhuri R."/>
            <person name="La Ragione R.M."/>
            <person name="Hildebrand F."/>
            <person name="Pallen M.J."/>
        </authorList>
    </citation>
    <scope>NUCLEOTIDE SEQUENCE [LARGE SCALE GENOMIC DNA]</scope>
    <source>
        <strain evidence="2 3">Sa2BUA9</strain>
    </source>
</reference>
<sequence>MNYEVLKDAEEFYFEGNHVGVLVIHGFTGTTQSMRFLGERFAEAGFTVVGPRLTGHGTAPEDMEQASYEDWIKDVERGLNKLKETCTDIFVCGLSMGGTLTLYLAENHKEIKGIMPVNAAIYMPEMIENYEVLSKEETRFVDGIGSDIKLEGIQELAYSKTPVKSMSDIILLSRLVRDNLSKITAPALIFKSTEDHVVPPDNSHQIFEAISSVGKEIVELENSYHVATLDTDKELIAERSIQFINARI</sequence>
<dbReference type="SUPFAM" id="SSF53474">
    <property type="entry name" value="alpha/beta-Hydrolases"/>
    <property type="match status" value="1"/>
</dbReference>
<dbReference type="InterPro" id="IPR012354">
    <property type="entry name" value="Esterase_lipase"/>
</dbReference>
<dbReference type="InterPro" id="IPR051044">
    <property type="entry name" value="MAG_DAG_Lipase"/>
</dbReference>
<gene>
    <name evidence="2" type="ORF">H9650_05265</name>
</gene>
<dbReference type="PANTHER" id="PTHR11614">
    <property type="entry name" value="PHOSPHOLIPASE-RELATED"/>
    <property type="match status" value="1"/>
</dbReference>
<proteinExistence type="predicted"/>
<dbReference type="PIRSF" id="PIRSF017388">
    <property type="entry name" value="Esterase_lipase"/>
    <property type="match status" value="1"/>
</dbReference>
<dbReference type="InterPro" id="IPR022742">
    <property type="entry name" value="Hydrolase_4"/>
</dbReference>
<keyword evidence="2" id="KW-0378">Hydrolase</keyword>
<comment type="caution">
    <text evidence="2">The sequence shown here is derived from an EMBL/GenBank/DDBJ whole genome shotgun (WGS) entry which is preliminary data.</text>
</comment>
<dbReference type="RefSeq" id="WP_154310345.1">
    <property type="nucleotide sequence ID" value="NZ_JACSQO010000002.1"/>
</dbReference>
<dbReference type="GO" id="GO:0016787">
    <property type="term" value="F:hydrolase activity"/>
    <property type="evidence" value="ECO:0007669"/>
    <property type="project" value="UniProtKB-KW"/>
</dbReference>
<evidence type="ECO:0000313" key="3">
    <source>
        <dbReference type="Proteomes" id="UP000640786"/>
    </source>
</evidence>